<name>A0A146BEW8_STRPY</name>
<reference evidence="1" key="1">
    <citation type="submission" date="2015-11" db="EMBL/GenBank/DDBJ databases">
        <title>ICESpy009, a conjugative genetic element carrying mef(E) in Streptococcus pyogenes.</title>
        <authorList>
            <person name="Del Grosso M."/>
            <person name="Camilli R."/>
            <person name="Rizzi E."/>
            <person name="Pietrelli A."/>
            <person name="De Bellis G."/>
            <person name="Pantosti A."/>
        </authorList>
    </citation>
    <scope>NUCLEOTIDE SEQUENCE</scope>
    <source>
        <strain evidence="1">MB56Spyo009</strain>
    </source>
</reference>
<proteinExistence type="predicted"/>
<sequence length="71" mass="8406">MTTNSSFNTFFKLIKVRDEHWSNFRYTLFNVLGLIRQHYKSGSVRQIGVRYGGLIDESYDLSSLFDDFDQM</sequence>
<dbReference type="EMBL" id="KU056701">
    <property type="protein sequence ID" value="AMW92437.1"/>
    <property type="molecule type" value="Genomic_DNA"/>
</dbReference>
<protein>
    <submittedName>
        <fullName evidence="1">Uncharacterized protein</fullName>
    </submittedName>
</protein>
<organism evidence="1">
    <name type="scientific">Streptococcus pyogenes</name>
    <dbReference type="NCBI Taxonomy" id="1314"/>
    <lineage>
        <taxon>Bacteria</taxon>
        <taxon>Bacillati</taxon>
        <taxon>Bacillota</taxon>
        <taxon>Bacilli</taxon>
        <taxon>Lactobacillales</taxon>
        <taxon>Streptococcaceae</taxon>
        <taxon>Streptococcus</taxon>
    </lineage>
</organism>
<dbReference type="AlphaFoldDB" id="A0A146BEW8"/>
<accession>A0A146BEW8</accession>
<evidence type="ECO:0000313" key="1">
    <source>
        <dbReference type="EMBL" id="AMW92437.1"/>
    </source>
</evidence>